<evidence type="ECO:0000313" key="3">
    <source>
        <dbReference type="Proteomes" id="UP001054837"/>
    </source>
</evidence>
<name>A0AAV4RQN4_9ARAC</name>
<evidence type="ECO:0000313" key="2">
    <source>
        <dbReference type="EMBL" id="GIY23444.1"/>
    </source>
</evidence>
<comment type="caution">
    <text evidence="2">The sequence shown here is derived from an EMBL/GenBank/DDBJ whole genome shotgun (WGS) entry which is preliminary data.</text>
</comment>
<keyword evidence="1" id="KW-0732">Signal</keyword>
<proteinExistence type="predicted"/>
<sequence>MDGIKTLLVLSALVTVALADSECSVDGLKCCLSEFLPLVSPAGIRLTSKRLQAACTIGHDTLECISDFSDQCVSQDNHQLDQSINETKNFISHICQPTSNFTKSVEEYETCFLNSSESFQTCYNKTLLPESTKSDDESKWKAECCEYKQLRNCAVQSVENNCGATASQVLQDEIVHLNGAGLELACKDVFEKCSNAGKMLASSLVLLASLFVLRHL</sequence>
<dbReference type="PANTHER" id="PTHR33964">
    <property type="entry name" value="RE45066P-RELATED"/>
    <property type="match status" value="1"/>
</dbReference>
<accession>A0AAV4RQN4</accession>
<evidence type="ECO:0000256" key="1">
    <source>
        <dbReference type="SAM" id="SignalP"/>
    </source>
</evidence>
<feature type="signal peptide" evidence="1">
    <location>
        <begin position="1"/>
        <end position="19"/>
    </location>
</feature>
<organism evidence="2 3">
    <name type="scientific">Caerostris darwini</name>
    <dbReference type="NCBI Taxonomy" id="1538125"/>
    <lineage>
        <taxon>Eukaryota</taxon>
        <taxon>Metazoa</taxon>
        <taxon>Ecdysozoa</taxon>
        <taxon>Arthropoda</taxon>
        <taxon>Chelicerata</taxon>
        <taxon>Arachnida</taxon>
        <taxon>Araneae</taxon>
        <taxon>Araneomorphae</taxon>
        <taxon>Entelegynae</taxon>
        <taxon>Araneoidea</taxon>
        <taxon>Araneidae</taxon>
        <taxon>Caerostris</taxon>
    </lineage>
</organism>
<dbReference type="Proteomes" id="UP001054837">
    <property type="component" value="Unassembled WGS sequence"/>
</dbReference>
<feature type="chain" id="PRO_5043708264" evidence="1">
    <location>
        <begin position="20"/>
        <end position="216"/>
    </location>
</feature>
<reference evidence="2 3" key="1">
    <citation type="submission" date="2021-06" db="EMBL/GenBank/DDBJ databases">
        <title>Caerostris darwini draft genome.</title>
        <authorList>
            <person name="Kono N."/>
            <person name="Arakawa K."/>
        </authorList>
    </citation>
    <scope>NUCLEOTIDE SEQUENCE [LARGE SCALE GENOMIC DNA]</scope>
</reference>
<keyword evidence="3" id="KW-1185">Reference proteome</keyword>
<protein>
    <submittedName>
        <fullName evidence="2">Uncharacterized protein</fullName>
    </submittedName>
</protein>
<gene>
    <name evidence="2" type="primary">AVEN_270479_1</name>
    <name evidence="2" type="ORF">CDAR_456021</name>
</gene>
<dbReference type="EMBL" id="BPLQ01006551">
    <property type="protein sequence ID" value="GIY23444.1"/>
    <property type="molecule type" value="Genomic_DNA"/>
</dbReference>
<dbReference type="AlphaFoldDB" id="A0AAV4RQN4"/>
<dbReference type="PANTHER" id="PTHR33964:SF1">
    <property type="entry name" value="RE45066P"/>
    <property type="match status" value="1"/>
</dbReference>